<gene>
    <name evidence="10" type="ORF">FC85_GL001997</name>
</gene>
<evidence type="ECO:0000256" key="4">
    <source>
        <dbReference type="ARBA" id="ARBA00022475"/>
    </source>
</evidence>
<evidence type="ECO:0000256" key="7">
    <source>
        <dbReference type="ARBA" id="ARBA00022967"/>
    </source>
</evidence>
<keyword evidence="5" id="KW-0547">Nucleotide-binding</keyword>
<dbReference type="PROSITE" id="PS00211">
    <property type="entry name" value="ABC_TRANSPORTER_1"/>
    <property type="match status" value="2"/>
</dbReference>
<dbReference type="GO" id="GO:0005524">
    <property type="term" value="F:ATP binding"/>
    <property type="evidence" value="ECO:0007669"/>
    <property type="project" value="UniProtKB-KW"/>
</dbReference>
<feature type="domain" description="ABC transporter" evidence="9">
    <location>
        <begin position="298"/>
        <end position="529"/>
    </location>
</feature>
<dbReference type="Gene3D" id="3.40.50.300">
    <property type="entry name" value="P-loop containing nucleotide triphosphate hydrolases"/>
    <property type="match status" value="2"/>
</dbReference>
<dbReference type="Proteomes" id="UP000052013">
    <property type="component" value="Unassembled WGS sequence"/>
</dbReference>
<evidence type="ECO:0000256" key="8">
    <source>
        <dbReference type="ARBA" id="ARBA00023136"/>
    </source>
</evidence>
<reference evidence="10 11" key="1">
    <citation type="journal article" date="2015" name="Genome Announc.">
        <title>Expanding the biotechnology potential of lactobacilli through comparative genomics of 213 strains and associated genera.</title>
        <authorList>
            <person name="Sun Z."/>
            <person name="Harris H.M."/>
            <person name="McCann A."/>
            <person name="Guo C."/>
            <person name="Argimon S."/>
            <person name="Zhang W."/>
            <person name="Yang X."/>
            <person name="Jeffery I.B."/>
            <person name="Cooney J.C."/>
            <person name="Kagawa T.F."/>
            <person name="Liu W."/>
            <person name="Song Y."/>
            <person name="Salvetti E."/>
            <person name="Wrobel A."/>
            <person name="Rasinkangas P."/>
            <person name="Parkhill J."/>
            <person name="Rea M.C."/>
            <person name="O'Sullivan O."/>
            <person name="Ritari J."/>
            <person name="Douillard F.P."/>
            <person name="Paul Ross R."/>
            <person name="Yang R."/>
            <person name="Briner A.E."/>
            <person name="Felis G.E."/>
            <person name="de Vos W.M."/>
            <person name="Barrangou R."/>
            <person name="Klaenhammer T.R."/>
            <person name="Caufield P.W."/>
            <person name="Cui Y."/>
            <person name="Zhang H."/>
            <person name="O'Toole P.W."/>
        </authorList>
    </citation>
    <scope>NUCLEOTIDE SEQUENCE [LARGE SCALE GENOMIC DNA]</scope>
    <source>
        <strain evidence="10 11">DSM 14421</strain>
    </source>
</reference>
<dbReference type="PROSITE" id="PS50893">
    <property type="entry name" value="ABC_TRANSPORTER_2"/>
    <property type="match status" value="2"/>
</dbReference>
<dbReference type="InterPro" id="IPR003439">
    <property type="entry name" value="ABC_transporter-like_ATP-bd"/>
</dbReference>
<dbReference type="GO" id="GO:0043190">
    <property type="term" value="C:ATP-binding cassette (ABC) transporter complex"/>
    <property type="evidence" value="ECO:0007669"/>
    <property type="project" value="TreeGrafter"/>
</dbReference>
<keyword evidence="3" id="KW-0813">Transport</keyword>
<dbReference type="InterPro" id="IPR050095">
    <property type="entry name" value="ECF_ABC_transporter_ATP-bd"/>
</dbReference>
<dbReference type="InterPro" id="IPR017871">
    <property type="entry name" value="ABC_transporter-like_CS"/>
</dbReference>
<evidence type="ECO:0000256" key="2">
    <source>
        <dbReference type="ARBA" id="ARBA00005417"/>
    </source>
</evidence>
<protein>
    <submittedName>
        <fullName evidence="10">ABC transporter, ATP-binding protein</fullName>
    </submittedName>
</protein>
<dbReference type="RefSeq" id="WP_057866275.1">
    <property type="nucleotide sequence ID" value="NZ_AZEY01000108.1"/>
</dbReference>
<dbReference type="InterPro" id="IPR027417">
    <property type="entry name" value="P-loop_NTPase"/>
</dbReference>
<dbReference type="InterPro" id="IPR003593">
    <property type="entry name" value="AAA+_ATPase"/>
</dbReference>
<evidence type="ECO:0000256" key="1">
    <source>
        <dbReference type="ARBA" id="ARBA00004202"/>
    </source>
</evidence>
<dbReference type="STRING" id="1423739.FC85_GL001997"/>
<keyword evidence="7" id="KW-1278">Translocase</keyword>
<proteinExistence type="inferred from homology"/>
<dbReference type="PATRIC" id="fig|1423739.3.peg.2083"/>
<comment type="caution">
    <text evidence="10">The sequence shown here is derived from an EMBL/GenBank/DDBJ whole genome shotgun (WGS) entry which is preliminary data.</text>
</comment>
<dbReference type="PANTHER" id="PTHR43553">
    <property type="entry name" value="HEAVY METAL TRANSPORTER"/>
    <property type="match status" value="1"/>
</dbReference>
<evidence type="ECO:0000259" key="9">
    <source>
        <dbReference type="PROSITE" id="PS50893"/>
    </source>
</evidence>
<comment type="similarity">
    <text evidence="2">Belongs to the ABC transporter superfamily.</text>
</comment>
<dbReference type="AlphaFoldDB" id="A0A0R1S8B5"/>
<evidence type="ECO:0000313" key="11">
    <source>
        <dbReference type="Proteomes" id="UP000052013"/>
    </source>
</evidence>
<dbReference type="CDD" id="cd03225">
    <property type="entry name" value="ABC_cobalt_CbiO_domain1"/>
    <property type="match status" value="1"/>
</dbReference>
<evidence type="ECO:0000256" key="6">
    <source>
        <dbReference type="ARBA" id="ARBA00022840"/>
    </source>
</evidence>
<sequence>MDQLIQIQDLTFTYPAQQQPVLKDINLTVNHGDFIVIAGDTGSGKTTLLNHLKKELIPAGETTGDVLINGKPIKTLSQLDSAQTVGYVAQNPQTQPIMSTVIEELAFPLENVGCPSNEIERRIAELSNYLGLDQLLDRQISELSGGQLQLANLASVLILRPKIILLDEPTSQLDPLTTQHFFEVLRRVHEELGITIILSEHHLSIALSLANRMLLIQHQTITFDGPPTEGIKLMGNDERLGYFIPPVSQVFLAGKRHLDDLPISVAAGQRAIRKDRIHFKPTTALTQSPIQRPANVILKAKNIQFSFDRQKNVVDHLDLNVHQGDWLAIIGKNGAGKSTLLNLLTGLRTPQHGKVYFNQKVVWKIPTPQRIKSLSFLSQTPTLQFRSGSVYEQLTIQARELALDHPQSRINAIVDQLKLQSILKHNPFDISGGQQQLLGLAIALLAKPTLLILDEPTKGLDPFTKNFVGNILKQVQQAGTTIIMASHDMGFCATFADHCAFMFDGHINTYLPTRNFFTHNFFFTTSINRLVRNQVPEAMLARDIELNNASNG</sequence>
<dbReference type="EMBL" id="AZEY01000108">
    <property type="protein sequence ID" value="KRL62488.1"/>
    <property type="molecule type" value="Genomic_DNA"/>
</dbReference>
<dbReference type="InterPro" id="IPR015856">
    <property type="entry name" value="ABC_transpr_CbiO/EcfA_su"/>
</dbReference>
<keyword evidence="6 10" id="KW-0067">ATP-binding</keyword>
<keyword evidence="8" id="KW-0472">Membrane</keyword>
<dbReference type="Pfam" id="PF00005">
    <property type="entry name" value="ABC_tran"/>
    <property type="match status" value="2"/>
</dbReference>
<name>A0A0R1S8B5_9LACO</name>
<accession>A0A0R1S8B5</accession>
<keyword evidence="4" id="KW-1003">Cell membrane</keyword>
<dbReference type="SUPFAM" id="SSF52540">
    <property type="entry name" value="P-loop containing nucleoside triphosphate hydrolases"/>
    <property type="match status" value="2"/>
</dbReference>
<evidence type="ECO:0000256" key="5">
    <source>
        <dbReference type="ARBA" id="ARBA00022741"/>
    </source>
</evidence>
<dbReference type="GO" id="GO:0016887">
    <property type="term" value="F:ATP hydrolysis activity"/>
    <property type="evidence" value="ECO:0007669"/>
    <property type="project" value="InterPro"/>
</dbReference>
<evidence type="ECO:0000313" key="10">
    <source>
        <dbReference type="EMBL" id="KRL62488.1"/>
    </source>
</evidence>
<comment type="subcellular location">
    <subcellularLocation>
        <location evidence="1">Cell membrane</location>
        <topology evidence="1">Peripheral membrane protein</topology>
    </subcellularLocation>
</comment>
<organism evidence="10 11">
    <name type="scientific">Lentilactobacillus diolivorans DSM 14421</name>
    <dbReference type="NCBI Taxonomy" id="1423739"/>
    <lineage>
        <taxon>Bacteria</taxon>
        <taxon>Bacillati</taxon>
        <taxon>Bacillota</taxon>
        <taxon>Bacilli</taxon>
        <taxon>Lactobacillales</taxon>
        <taxon>Lactobacillaceae</taxon>
        <taxon>Lentilactobacillus</taxon>
    </lineage>
</organism>
<feature type="domain" description="ABC transporter" evidence="9">
    <location>
        <begin position="5"/>
        <end position="243"/>
    </location>
</feature>
<evidence type="ECO:0000256" key="3">
    <source>
        <dbReference type="ARBA" id="ARBA00022448"/>
    </source>
</evidence>
<dbReference type="GO" id="GO:0042626">
    <property type="term" value="F:ATPase-coupled transmembrane transporter activity"/>
    <property type="evidence" value="ECO:0007669"/>
    <property type="project" value="TreeGrafter"/>
</dbReference>
<dbReference type="SMART" id="SM00382">
    <property type="entry name" value="AAA"/>
    <property type="match status" value="2"/>
</dbReference>